<name>A0ABW5SEZ4_9FLAO</name>
<proteinExistence type="predicted"/>
<accession>A0ABW5SEZ4</accession>
<dbReference type="SUPFAM" id="SSF56925">
    <property type="entry name" value="OMPA-like"/>
    <property type="match status" value="1"/>
</dbReference>
<dbReference type="InterPro" id="IPR011250">
    <property type="entry name" value="OMP/PagP_B-barrel"/>
</dbReference>
<dbReference type="NCBIfam" id="NF047659">
    <property type="entry name" value="THC0290_0291_fam"/>
    <property type="match status" value="1"/>
</dbReference>
<dbReference type="Proteomes" id="UP001597357">
    <property type="component" value="Unassembled WGS sequence"/>
</dbReference>
<organism evidence="1 2">
    <name type="scientific">Mesonia sediminis</name>
    <dbReference type="NCBI Taxonomy" id="1703946"/>
    <lineage>
        <taxon>Bacteria</taxon>
        <taxon>Pseudomonadati</taxon>
        <taxon>Bacteroidota</taxon>
        <taxon>Flavobacteriia</taxon>
        <taxon>Flavobacteriales</taxon>
        <taxon>Flavobacteriaceae</taxon>
        <taxon>Mesonia</taxon>
    </lineage>
</organism>
<sequence length="264" mass="30187">MKLHYILLLFIGFFWAPQTLEAQSFSQEIGITTGPVFFKSDYGLRKNRETNFGNVGLGVGLVHYINFAYSADCQCYHSVRYFNNHFKVRTELTYTETNLNHFGKEADKNTLGGLQLRSMHGKATTLEIGPSLEWYPFLIRISERARDRKIAPYLNLGVNLVLYNPEVATDLPGRIGAINNTFNEFLAPFGEESYIDPSSGTTYALKGGAGARYNITKRSSVLIDLRWTYYGNDFIDGLDHDNPQNKYNDWAFWINVGYVFYLNM</sequence>
<dbReference type="EMBL" id="JBHULZ010000041">
    <property type="protein sequence ID" value="MFD2698230.1"/>
    <property type="molecule type" value="Genomic_DNA"/>
</dbReference>
<reference evidence="2" key="1">
    <citation type="journal article" date="2019" name="Int. J. Syst. Evol. Microbiol.">
        <title>The Global Catalogue of Microorganisms (GCM) 10K type strain sequencing project: providing services to taxonomists for standard genome sequencing and annotation.</title>
        <authorList>
            <consortium name="The Broad Institute Genomics Platform"/>
            <consortium name="The Broad Institute Genome Sequencing Center for Infectious Disease"/>
            <person name="Wu L."/>
            <person name="Ma J."/>
        </authorList>
    </citation>
    <scope>NUCLEOTIDE SEQUENCE [LARGE SCALE GENOMIC DNA]</scope>
    <source>
        <strain evidence="2">KCTC 42255</strain>
    </source>
</reference>
<dbReference type="RefSeq" id="WP_379047457.1">
    <property type="nucleotide sequence ID" value="NZ_JBHULZ010000041.1"/>
</dbReference>
<keyword evidence="2" id="KW-1185">Reference proteome</keyword>
<evidence type="ECO:0000313" key="1">
    <source>
        <dbReference type="EMBL" id="MFD2698230.1"/>
    </source>
</evidence>
<evidence type="ECO:0000313" key="2">
    <source>
        <dbReference type="Proteomes" id="UP001597357"/>
    </source>
</evidence>
<comment type="caution">
    <text evidence="1">The sequence shown here is derived from an EMBL/GenBank/DDBJ whole genome shotgun (WGS) entry which is preliminary data.</text>
</comment>
<protein>
    <submittedName>
        <fullName evidence="1">Glutamate dehydrogenase</fullName>
    </submittedName>
</protein>
<gene>
    <name evidence="1" type="ORF">ACFSQ0_09525</name>
</gene>
<dbReference type="Gene3D" id="2.40.160.20">
    <property type="match status" value="1"/>
</dbReference>